<feature type="non-terminal residue" evidence="9">
    <location>
        <position position="1"/>
    </location>
</feature>
<dbReference type="PANTHER" id="PTHR20855">
    <property type="entry name" value="ADIPOR/PROGESTIN RECEPTOR-RELATED"/>
    <property type="match status" value="1"/>
</dbReference>
<dbReference type="InterPro" id="IPR004254">
    <property type="entry name" value="AdipoR/HlyIII-related"/>
</dbReference>
<organism evidence="9">
    <name type="scientific">Hydra vulgaris</name>
    <name type="common">Hydra</name>
    <name type="synonym">Hydra attenuata</name>
    <dbReference type="NCBI Taxonomy" id="6087"/>
    <lineage>
        <taxon>Eukaryota</taxon>
        <taxon>Metazoa</taxon>
        <taxon>Cnidaria</taxon>
        <taxon>Hydrozoa</taxon>
        <taxon>Hydroidolina</taxon>
        <taxon>Anthoathecata</taxon>
        <taxon>Aplanulata</taxon>
        <taxon>Hydridae</taxon>
        <taxon>Hydra</taxon>
    </lineage>
</organism>
<feature type="binding site" evidence="6">
    <location>
        <position position="357"/>
    </location>
    <ligand>
        <name>Zn(2+)</name>
        <dbReference type="ChEBI" id="CHEBI:29105"/>
    </ligand>
</feature>
<dbReference type="Gene3D" id="2.30.42.10">
    <property type="match status" value="1"/>
</dbReference>
<keyword evidence="5 7" id="KW-0472">Membrane</keyword>
<dbReference type="PROSITE" id="PS50106">
    <property type="entry name" value="PDZ"/>
    <property type="match status" value="1"/>
</dbReference>
<evidence type="ECO:0000256" key="3">
    <source>
        <dbReference type="ARBA" id="ARBA00022692"/>
    </source>
</evidence>
<comment type="subcellular location">
    <subcellularLocation>
        <location evidence="1">Membrane</location>
        <topology evidence="1">Multi-pass membrane protein</topology>
    </subcellularLocation>
</comment>
<feature type="binding site" evidence="6">
    <location>
        <position position="361"/>
    </location>
    <ligand>
        <name>Zn(2+)</name>
        <dbReference type="ChEBI" id="CHEBI:29105"/>
    </ligand>
</feature>
<keyword evidence="6" id="KW-0862">Zinc</keyword>
<feature type="transmembrane region" description="Helical" evidence="7">
    <location>
        <begin position="256"/>
        <end position="275"/>
    </location>
</feature>
<evidence type="ECO:0000259" key="8">
    <source>
        <dbReference type="PROSITE" id="PS50106"/>
    </source>
</evidence>
<reference evidence="9" key="1">
    <citation type="journal article" date="2013" name="Genome Biol. Evol.">
        <title>Punctuated emergences of genetic and phenotypic innovations in eumetazoan, bilaterian, euteleostome, and hominidae ancestors.</title>
        <authorList>
            <person name="Wenger Y."/>
            <person name="Galliot B."/>
        </authorList>
    </citation>
    <scope>NUCLEOTIDE SEQUENCE</scope>
    <source>
        <tissue evidence="9">Whole animals</tissue>
    </source>
</reference>
<sequence>MSILVRYVDVEDKNEIHINESFLGFHLNEGSKGLELSNEIIDSLVKNSLSVENIRAIISSDTGKCIDYRIPFNESLNGIIWKRCPKDIFVGVDTLEISVSSTIIKIKDFKMIVSIHSVDESRNFLKFNNHIVNGYRVSFSKIQCLKSVFMLTNETINIWTHLLGSLFFFYTTIDVNVSILPSLSSSTTIDYFIMTAFCLSYSLCLMLSTLYHVFNCHSEVYYIMWLNNDRLGITLGLLGSYIPSIYYGFYHEHFLKVFYTSSVLFLIVFVIIYQLTRTRYSLHDGVLVIFYIFVAMFGLIPTVHFVMLHGFMHPIVLQFLPRIFIMYLLILTGYCFYRCKLPECLILGLFDYIGASHQIWHIFVFLSLLWWYNTSMFNRVTRSSITIFKKHTIRTFASSLTCYNLNNSRSCDIGRQVYHSFAVKSFVYQYPEWSANTINDVVQGLVDKFQVSIGKENVFQLIGEAAINEDQVGVEKILNELEKNYHKQLYSKDIHLLSHLAHPKALLKMIAEKDNGKVCLNVKQLTSTYEASVLYNENELSKELNESQLIAEKMACVKALEGYFYEKLTNINVDLASLPLEEDVILGSDDLKIRTLLIQKKANEPYGLTVCGGEQKVVRNKDYIQQYIISPIFITDIVDDSPAQKCGLHVGDILIAVNDHSLKNVLHKQAVFNLKKFVGRTDVQFTVMYDKSVLLKHQIEMKLSNRQKENIKDEIASERFGKWHLAKAKENPEEYFTETFVHKKKPFFPKRHPSSKRLWDKYVT</sequence>
<keyword evidence="4 7" id="KW-1133">Transmembrane helix</keyword>
<feature type="transmembrane region" description="Helical" evidence="7">
    <location>
        <begin position="287"/>
        <end position="307"/>
    </location>
</feature>
<evidence type="ECO:0000256" key="7">
    <source>
        <dbReference type="SAM" id="Phobius"/>
    </source>
</evidence>
<comment type="similarity">
    <text evidence="2">Belongs to the ADIPOR family.</text>
</comment>
<evidence type="ECO:0000256" key="5">
    <source>
        <dbReference type="ARBA" id="ARBA00023136"/>
    </source>
</evidence>
<dbReference type="SUPFAM" id="SSF50156">
    <property type="entry name" value="PDZ domain-like"/>
    <property type="match status" value="1"/>
</dbReference>
<proteinExistence type="evidence at transcript level"/>
<feature type="transmembrane region" description="Helical" evidence="7">
    <location>
        <begin position="191"/>
        <end position="211"/>
    </location>
</feature>
<name>T2MAN6_HYDVU</name>
<feature type="transmembrane region" description="Helical" evidence="7">
    <location>
        <begin position="349"/>
        <end position="372"/>
    </location>
</feature>
<evidence type="ECO:0000313" key="9">
    <source>
        <dbReference type="EMBL" id="CDG69358.1"/>
    </source>
</evidence>
<evidence type="ECO:0000256" key="1">
    <source>
        <dbReference type="ARBA" id="ARBA00004141"/>
    </source>
</evidence>
<feature type="transmembrane region" description="Helical" evidence="7">
    <location>
        <begin position="156"/>
        <end position="179"/>
    </location>
</feature>
<evidence type="ECO:0000256" key="4">
    <source>
        <dbReference type="ARBA" id="ARBA00022989"/>
    </source>
</evidence>
<keyword evidence="9" id="KW-0675">Receptor</keyword>
<dbReference type="InterPro" id="IPR036034">
    <property type="entry name" value="PDZ_sf"/>
</dbReference>
<dbReference type="AlphaFoldDB" id="T2MAN6"/>
<protein>
    <submittedName>
        <fullName evidence="9">Progestin and adipoQ receptor family member 3</fullName>
    </submittedName>
</protein>
<dbReference type="PANTHER" id="PTHR20855:SF15">
    <property type="entry name" value="PROGESTIN AND ADIPOQ RECEPTOR FAMILY MEMBER 3"/>
    <property type="match status" value="1"/>
</dbReference>
<evidence type="ECO:0000256" key="2">
    <source>
        <dbReference type="ARBA" id="ARBA00007018"/>
    </source>
</evidence>
<dbReference type="Pfam" id="PF03006">
    <property type="entry name" value="HlyIII"/>
    <property type="match status" value="1"/>
</dbReference>
<accession>T2MAN6</accession>
<dbReference type="EMBL" id="HAAD01003126">
    <property type="protein sequence ID" value="CDG69358.1"/>
    <property type="molecule type" value="mRNA"/>
</dbReference>
<dbReference type="GO" id="GO:0038023">
    <property type="term" value="F:signaling receptor activity"/>
    <property type="evidence" value="ECO:0007669"/>
    <property type="project" value="TreeGrafter"/>
</dbReference>
<dbReference type="InterPro" id="IPR001478">
    <property type="entry name" value="PDZ"/>
</dbReference>
<evidence type="ECO:0000256" key="6">
    <source>
        <dbReference type="PIRSR" id="PIRSR604254-1"/>
    </source>
</evidence>
<feature type="binding site" evidence="6">
    <location>
        <position position="212"/>
    </location>
    <ligand>
        <name>Zn(2+)</name>
        <dbReference type="ChEBI" id="CHEBI:29105"/>
    </ligand>
</feature>
<dbReference type="GO" id="GO:0016020">
    <property type="term" value="C:membrane"/>
    <property type="evidence" value="ECO:0007669"/>
    <property type="project" value="UniProtKB-SubCell"/>
</dbReference>
<dbReference type="Pfam" id="PF00595">
    <property type="entry name" value="PDZ"/>
    <property type="match status" value="1"/>
</dbReference>
<dbReference type="CDD" id="cd00136">
    <property type="entry name" value="PDZ_canonical"/>
    <property type="match status" value="1"/>
</dbReference>
<gene>
    <name evidence="9" type="primary">PAQR3</name>
</gene>
<feature type="transmembrane region" description="Helical" evidence="7">
    <location>
        <begin position="231"/>
        <end position="250"/>
    </location>
</feature>
<dbReference type="SMART" id="SM00228">
    <property type="entry name" value="PDZ"/>
    <property type="match status" value="1"/>
</dbReference>
<keyword evidence="6" id="KW-0479">Metal-binding</keyword>
<dbReference type="GO" id="GO:0046872">
    <property type="term" value="F:metal ion binding"/>
    <property type="evidence" value="ECO:0007669"/>
    <property type="project" value="UniProtKB-KW"/>
</dbReference>
<feature type="transmembrane region" description="Helical" evidence="7">
    <location>
        <begin position="319"/>
        <end position="337"/>
    </location>
</feature>
<keyword evidence="3 7" id="KW-0812">Transmembrane</keyword>
<dbReference type="OrthoDB" id="165498at2759"/>
<feature type="domain" description="PDZ" evidence="8">
    <location>
        <begin position="595"/>
        <end position="676"/>
    </location>
</feature>